<dbReference type="PROSITE" id="PS50023">
    <property type="entry name" value="LIM_DOMAIN_2"/>
    <property type="match status" value="3"/>
</dbReference>
<comment type="caution">
    <text evidence="7">The sequence shown here is derived from an EMBL/GenBank/DDBJ whole genome shotgun (WGS) entry which is preliminary data.</text>
</comment>
<feature type="domain" description="LIM zinc-binding" evidence="6">
    <location>
        <begin position="54"/>
        <end position="113"/>
    </location>
</feature>
<evidence type="ECO:0000259" key="6">
    <source>
        <dbReference type="PROSITE" id="PS50023"/>
    </source>
</evidence>
<dbReference type="CDD" id="cd09329">
    <property type="entry name" value="LIM3_abLIM"/>
    <property type="match status" value="1"/>
</dbReference>
<organism evidence="7 8">
    <name type="scientific">Cnephaeus nilssonii</name>
    <name type="common">Northern bat</name>
    <name type="synonym">Eptesicus nilssonii</name>
    <dbReference type="NCBI Taxonomy" id="3371016"/>
    <lineage>
        <taxon>Eukaryota</taxon>
        <taxon>Metazoa</taxon>
        <taxon>Chordata</taxon>
        <taxon>Craniata</taxon>
        <taxon>Vertebrata</taxon>
        <taxon>Euteleostomi</taxon>
        <taxon>Mammalia</taxon>
        <taxon>Eutheria</taxon>
        <taxon>Laurasiatheria</taxon>
        <taxon>Chiroptera</taxon>
        <taxon>Yangochiroptera</taxon>
        <taxon>Vespertilionidae</taxon>
        <taxon>Cnephaeus</taxon>
    </lineage>
</organism>
<accession>A0AA40LWE0</accession>
<dbReference type="InterPro" id="IPR001781">
    <property type="entry name" value="Znf_LIM"/>
</dbReference>
<feature type="domain" description="LIM zinc-binding" evidence="6">
    <location>
        <begin position="114"/>
        <end position="173"/>
    </location>
</feature>
<feature type="region of interest" description="Disordered" evidence="5">
    <location>
        <begin position="331"/>
        <end position="369"/>
    </location>
</feature>
<dbReference type="GO" id="GO:0015629">
    <property type="term" value="C:actin cytoskeleton"/>
    <property type="evidence" value="ECO:0007669"/>
    <property type="project" value="TreeGrafter"/>
</dbReference>
<sequence>MPGDCSWGGGAESLPPCRLLALRLSAPLTRLLSPTVSEPPAALGALEKPPGSAILCTTCGSVCRGEVLRVQSKYFHLKCFVCKVCGCDLAEGGFFVRQGQHICTRDYQRLYGTRCFACDRFIEGEVVSALGRTYHPDCFVCAACRLPFPPGDRVTFNGKECMCQKCSLPKSAGGGAHLSQGLWSCGGCGTEIKNGQSLVALDKHWHLGCFKCKTCGKELNAEYISKDGLPYCEADYHAEFGIRCDGCGKYITGHVLEAGEKHYHPLCALCVRCGRMFAEGEEMYLQGSSIWHPACRQAARTEDKSKMQKQVCPGAAPCAFQETAVRVPSPRGKQELCSGRRGAGRVSHRSGRSGAGSTCDGGPGPRRGLSVSVASSDLRGLSLRPRWGAGPNRLLRGCQG</sequence>
<keyword evidence="1 4" id="KW-0479">Metal-binding</keyword>
<evidence type="ECO:0000256" key="1">
    <source>
        <dbReference type="ARBA" id="ARBA00022723"/>
    </source>
</evidence>
<evidence type="ECO:0000313" key="7">
    <source>
        <dbReference type="EMBL" id="KAK1346082.1"/>
    </source>
</evidence>
<keyword evidence="8" id="KW-1185">Reference proteome</keyword>
<protein>
    <recommendedName>
        <fullName evidence="6">LIM zinc-binding domain-containing protein</fullName>
    </recommendedName>
</protein>
<evidence type="ECO:0000256" key="5">
    <source>
        <dbReference type="SAM" id="MobiDB-lite"/>
    </source>
</evidence>
<dbReference type="Gene3D" id="2.10.110.10">
    <property type="entry name" value="Cysteine Rich Protein"/>
    <property type="match status" value="4"/>
</dbReference>
<dbReference type="PANTHER" id="PTHR24213:SF6">
    <property type="entry name" value="ACTIN-BINDING LIM PROTEIN 2"/>
    <property type="match status" value="1"/>
</dbReference>
<keyword evidence="2 4" id="KW-0862">Zinc</keyword>
<dbReference type="CDD" id="cd09327">
    <property type="entry name" value="LIM1_abLIM"/>
    <property type="match status" value="1"/>
</dbReference>
<dbReference type="GO" id="GO:0030032">
    <property type="term" value="P:lamellipodium assembly"/>
    <property type="evidence" value="ECO:0007669"/>
    <property type="project" value="TreeGrafter"/>
</dbReference>
<dbReference type="Proteomes" id="UP001177744">
    <property type="component" value="Unassembled WGS sequence"/>
</dbReference>
<evidence type="ECO:0000256" key="2">
    <source>
        <dbReference type="ARBA" id="ARBA00022833"/>
    </source>
</evidence>
<evidence type="ECO:0000256" key="3">
    <source>
        <dbReference type="ARBA" id="ARBA00023038"/>
    </source>
</evidence>
<proteinExistence type="predicted"/>
<dbReference type="EMBL" id="JAULJE010000002">
    <property type="protein sequence ID" value="KAK1346082.1"/>
    <property type="molecule type" value="Genomic_DNA"/>
</dbReference>
<dbReference type="PROSITE" id="PS00478">
    <property type="entry name" value="LIM_DOMAIN_1"/>
    <property type="match status" value="2"/>
</dbReference>
<dbReference type="SUPFAM" id="SSF57716">
    <property type="entry name" value="Glucocorticoid receptor-like (DNA-binding domain)"/>
    <property type="match status" value="6"/>
</dbReference>
<dbReference type="AlphaFoldDB" id="A0AA40LWE0"/>
<dbReference type="SMART" id="SM00132">
    <property type="entry name" value="LIM"/>
    <property type="match status" value="4"/>
</dbReference>
<gene>
    <name evidence="7" type="ORF">QTO34_008551</name>
</gene>
<keyword evidence="3 4" id="KW-0440">LIM domain</keyword>
<feature type="domain" description="LIM zinc-binding" evidence="6">
    <location>
        <begin position="183"/>
        <end position="242"/>
    </location>
</feature>
<dbReference type="FunFam" id="2.10.110.10:FF:000007">
    <property type="entry name" value="actin-binding LIM protein 1 isoform X1"/>
    <property type="match status" value="1"/>
</dbReference>
<dbReference type="CDD" id="cd09330">
    <property type="entry name" value="LIM4_abLIM"/>
    <property type="match status" value="1"/>
</dbReference>
<dbReference type="Pfam" id="PF00412">
    <property type="entry name" value="LIM"/>
    <property type="match status" value="4"/>
</dbReference>
<reference evidence="7" key="1">
    <citation type="submission" date="2023-06" db="EMBL/GenBank/DDBJ databases">
        <title>Reference genome for the Northern bat (Eptesicus nilssonii), a most northern bat species.</title>
        <authorList>
            <person name="Laine V.N."/>
            <person name="Pulliainen A.T."/>
            <person name="Lilley T.M."/>
        </authorList>
    </citation>
    <scope>NUCLEOTIDE SEQUENCE</scope>
    <source>
        <strain evidence="7">BLF_Eptnil</strain>
        <tissue evidence="7">Kidney</tissue>
    </source>
</reference>
<evidence type="ECO:0000256" key="4">
    <source>
        <dbReference type="PROSITE-ProRule" id="PRU00125"/>
    </source>
</evidence>
<dbReference type="PANTHER" id="PTHR24213">
    <property type="entry name" value="ACTIN-BINDING LIM PROTEIN"/>
    <property type="match status" value="1"/>
</dbReference>
<feature type="compositionally biased region" description="Basic residues" evidence="5">
    <location>
        <begin position="342"/>
        <end position="351"/>
    </location>
</feature>
<dbReference type="FunFam" id="2.10.110.10:FF:000053">
    <property type="entry name" value="Actin-binding LIM protein family, member 2"/>
    <property type="match status" value="1"/>
</dbReference>
<name>A0AA40LWE0_CNENI</name>
<dbReference type="InterPro" id="IPR051618">
    <property type="entry name" value="Actin-binding_LIM"/>
</dbReference>
<dbReference type="GO" id="GO:0051015">
    <property type="term" value="F:actin filament binding"/>
    <property type="evidence" value="ECO:0007669"/>
    <property type="project" value="TreeGrafter"/>
</dbReference>
<dbReference type="FunFam" id="2.10.110.10:FF:000003">
    <property type="entry name" value="actin-binding LIM protein 1 isoform X1"/>
    <property type="match status" value="1"/>
</dbReference>
<dbReference type="FunFam" id="2.10.110.10:FF:000004">
    <property type="entry name" value="actin-binding LIM protein 1 isoform X1"/>
    <property type="match status" value="1"/>
</dbReference>
<evidence type="ECO:0000313" key="8">
    <source>
        <dbReference type="Proteomes" id="UP001177744"/>
    </source>
</evidence>
<dbReference type="GO" id="GO:0046872">
    <property type="term" value="F:metal ion binding"/>
    <property type="evidence" value="ECO:0007669"/>
    <property type="project" value="UniProtKB-KW"/>
</dbReference>
<dbReference type="CDD" id="cd09328">
    <property type="entry name" value="LIM2_abLIM"/>
    <property type="match status" value="1"/>
</dbReference>